<name>A0A9W4FFT7_9MYCO</name>
<dbReference type="AlphaFoldDB" id="A0A9W4FFT7"/>
<protein>
    <recommendedName>
        <fullName evidence="1">SnoaL-like domain-containing protein</fullName>
    </recommendedName>
</protein>
<evidence type="ECO:0000313" key="2">
    <source>
        <dbReference type="EMBL" id="BBY93341.1"/>
    </source>
</evidence>
<sequence length="148" mass="16929">MTLEELLAREQVRDVYARYNHAGDRGRLEQLAECFAPDGTLEVKNRFTVTGRQEIISVLGAMGERLGRSDVPPAGRHHILRHYVANLVFTSVRPDRIETASYYVVFRVDAADHWGRYRDVLVPVDGKWLFYRRLVTVDGWDPSSKAGI</sequence>
<dbReference type="EMBL" id="AP022601">
    <property type="protein sequence ID" value="BBY93341.1"/>
    <property type="molecule type" value="Genomic_DNA"/>
</dbReference>
<feature type="domain" description="SnoaL-like" evidence="1">
    <location>
        <begin position="4"/>
        <end position="133"/>
    </location>
</feature>
<dbReference type="SUPFAM" id="SSF54427">
    <property type="entry name" value="NTF2-like"/>
    <property type="match status" value="1"/>
</dbReference>
<dbReference type="Proteomes" id="UP000465785">
    <property type="component" value="Chromosome"/>
</dbReference>
<proteinExistence type="predicted"/>
<evidence type="ECO:0000259" key="1">
    <source>
        <dbReference type="Pfam" id="PF13577"/>
    </source>
</evidence>
<evidence type="ECO:0000313" key="3">
    <source>
        <dbReference type="Proteomes" id="UP000465785"/>
    </source>
</evidence>
<dbReference type="InterPro" id="IPR032710">
    <property type="entry name" value="NTF2-like_dom_sf"/>
</dbReference>
<reference evidence="2 3" key="1">
    <citation type="journal article" date="2019" name="Emerg. Microbes Infect.">
        <title>Comprehensive subspecies identification of 175 nontuberculous mycobacteria species based on 7547 genomic profiles.</title>
        <authorList>
            <person name="Matsumoto Y."/>
            <person name="Kinjo T."/>
            <person name="Motooka D."/>
            <person name="Nabeya D."/>
            <person name="Jung N."/>
            <person name="Uechi K."/>
            <person name="Horii T."/>
            <person name="Iida T."/>
            <person name="Fujita J."/>
            <person name="Nakamura S."/>
        </authorList>
    </citation>
    <scope>NUCLEOTIDE SEQUENCE [LARGE SCALE GENOMIC DNA]</scope>
    <source>
        <strain evidence="2 3">JCM 6399</strain>
    </source>
</reference>
<dbReference type="InterPro" id="IPR037401">
    <property type="entry name" value="SnoaL-like"/>
</dbReference>
<dbReference type="Pfam" id="PF13577">
    <property type="entry name" value="SnoaL_4"/>
    <property type="match status" value="1"/>
</dbReference>
<dbReference type="RefSeq" id="WP_163730296.1">
    <property type="nucleotide sequence ID" value="NZ_AP022601.1"/>
</dbReference>
<organism evidence="2 3">
    <name type="scientific">Mycobacterium gallinarum</name>
    <dbReference type="NCBI Taxonomy" id="39689"/>
    <lineage>
        <taxon>Bacteria</taxon>
        <taxon>Bacillati</taxon>
        <taxon>Actinomycetota</taxon>
        <taxon>Actinomycetes</taxon>
        <taxon>Mycobacteriales</taxon>
        <taxon>Mycobacteriaceae</taxon>
        <taxon>Mycobacterium</taxon>
    </lineage>
</organism>
<keyword evidence="3" id="KW-1185">Reference proteome</keyword>
<accession>A0A9W4FFT7</accession>
<dbReference type="CDD" id="cd00531">
    <property type="entry name" value="NTF2_like"/>
    <property type="match status" value="1"/>
</dbReference>
<dbReference type="Gene3D" id="3.10.450.50">
    <property type="match status" value="1"/>
</dbReference>
<gene>
    <name evidence="2" type="ORF">MGALJ_30100</name>
</gene>
<dbReference type="KEGG" id="mgau:MGALJ_30100"/>